<dbReference type="Proteomes" id="UP001596137">
    <property type="component" value="Unassembled WGS sequence"/>
</dbReference>
<keyword evidence="1" id="KW-0175">Coiled coil</keyword>
<name>A0ABW1NSK4_9ACTN</name>
<reference evidence="3" key="1">
    <citation type="journal article" date="2019" name="Int. J. Syst. Evol. Microbiol.">
        <title>The Global Catalogue of Microorganisms (GCM) 10K type strain sequencing project: providing services to taxonomists for standard genome sequencing and annotation.</title>
        <authorList>
            <consortium name="The Broad Institute Genomics Platform"/>
            <consortium name="The Broad Institute Genome Sequencing Center for Infectious Disease"/>
            <person name="Wu L."/>
            <person name="Ma J."/>
        </authorList>
    </citation>
    <scope>NUCLEOTIDE SEQUENCE [LARGE SCALE GENOMIC DNA]</scope>
    <source>
        <strain evidence="3">JCM 30346</strain>
    </source>
</reference>
<gene>
    <name evidence="2" type="ORF">ACFP1K_34255</name>
</gene>
<sequence length="421" mass="45909">MLVVALVITVGAIVFAVLARRMGEKRAKAPIAVEERIPTFQVVALGLQGSGKTLLLASMYHCLRVPAGQSYFLNAEYRDVLQLNQWYAEMADTGSSHLWPRGTAKGETRHFLFTVKTAVSGAPHPMFQLKYLEYAGELLSEPQDEGSGRQDELFGHVKAADALLGVIDGYRLLQHLDGHPAGAVHLERTLNALLPAMIEASCPISFVITKWDLLADRYPDEGRRLSVVHDLLMSNSHFRSLVDMHASTRIMRLVPVSAVGHGFATVDPEGDIVKVATGAVHPANVDVPLSAVVPDLFDQVEARLTRENMAALDAEARRRRQQGPLEALASLTAFGSQIAGRALLAAFGPVAAVALGDTLLGLFLDSRGGQGKQDALSEELSAAERRLDELAAARRRVLHDMRRKVNVLEGRLPHTRLSREH</sequence>
<organism evidence="2 3">
    <name type="scientific">Sphaerisporangium aureirubrum</name>
    <dbReference type="NCBI Taxonomy" id="1544736"/>
    <lineage>
        <taxon>Bacteria</taxon>
        <taxon>Bacillati</taxon>
        <taxon>Actinomycetota</taxon>
        <taxon>Actinomycetes</taxon>
        <taxon>Streptosporangiales</taxon>
        <taxon>Streptosporangiaceae</taxon>
        <taxon>Sphaerisporangium</taxon>
    </lineage>
</organism>
<dbReference type="RefSeq" id="WP_380761294.1">
    <property type="nucleotide sequence ID" value="NZ_JBHSRF010000082.1"/>
</dbReference>
<dbReference type="EMBL" id="JBHSRF010000082">
    <property type="protein sequence ID" value="MFC6086275.1"/>
    <property type="molecule type" value="Genomic_DNA"/>
</dbReference>
<proteinExistence type="predicted"/>
<evidence type="ECO:0000313" key="3">
    <source>
        <dbReference type="Proteomes" id="UP001596137"/>
    </source>
</evidence>
<evidence type="ECO:0000256" key="1">
    <source>
        <dbReference type="SAM" id="Coils"/>
    </source>
</evidence>
<dbReference type="InterPro" id="IPR027417">
    <property type="entry name" value="P-loop_NTPase"/>
</dbReference>
<protein>
    <submittedName>
        <fullName evidence="2">Uncharacterized protein</fullName>
    </submittedName>
</protein>
<accession>A0ABW1NSK4</accession>
<keyword evidence="3" id="KW-1185">Reference proteome</keyword>
<evidence type="ECO:0000313" key="2">
    <source>
        <dbReference type="EMBL" id="MFC6086275.1"/>
    </source>
</evidence>
<dbReference type="SUPFAM" id="SSF52540">
    <property type="entry name" value="P-loop containing nucleoside triphosphate hydrolases"/>
    <property type="match status" value="1"/>
</dbReference>
<comment type="caution">
    <text evidence="2">The sequence shown here is derived from an EMBL/GenBank/DDBJ whole genome shotgun (WGS) entry which is preliminary data.</text>
</comment>
<feature type="coiled-coil region" evidence="1">
    <location>
        <begin position="373"/>
        <end position="400"/>
    </location>
</feature>